<gene>
    <name evidence="4" type="ORF">QW060_16330</name>
</gene>
<protein>
    <submittedName>
        <fullName evidence="4">T9SS type A sorting domain-containing protein</fullName>
    </submittedName>
</protein>
<comment type="caution">
    <text evidence="4">The sequence shown here is derived from an EMBL/GenBank/DDBJ whole genome shotgun (WGS) entry which is preliminary data.</text>
</comment>
<proteinExistence type="predicted"/>
<accession>A0ABT8CZP7</accession>
<sequence>MKKIYLFFLLFIVHQSFAQADFDLVKIFNINGNVYTHEKIWLKDNTYLVPISFNTATYTLEPGVVVTNPNYQQGNFRILLAHYDDEAQLIDHFMLNSTGYEQLFDITVDDKDNIYLTYGVQQGYILDGQTYFANTDALTSKVMMLKLSKGRVVAWKKTFEGGDLMMFSLAVAKNEDVYVAARASQQNIKVDGINYSNPTAHPTQKQLTRMVIGKLNVNGNGMQWFHSSTNPVNETYPSIFVFNNHTPALRLDSQNNVYMVGTMMGTKATFGTATLQNAVAQRSKFYMVKYSSSGQFMWAKSPTIPNSALSMEFVQFQIDSNDNLFLMDEYMSGNFSSSTTVDYWGQSYTTSYATNERTNSLIKLNTNGVVNWIKKPTQIPSLNSDTYSRFLYFTLVKDKILAFGYFLGHYNFGNGVEIVADQTPKWFSFEFNSNGDVDHHYVLDSSLKTFPYNLIGMDNQNRLWFCEKTYWTGGFTNMYIGSLNYTVTTSGSNQKLLIFRSAAVTLGNEVFENTDLTLYPNPTHDFLHLSGKDLSQQNYQIYDLSGKLIGYGRIDDNRISVESLQTGMYVLKIFDRNDSRTKNTFTFKKQ</sequence>
<evidence type="ECO:0000259" key="3">
    <source>
        <dbReference type="Pfam" id="PF18962"/>
    </source>
</evidence>
<feature type="signal peptide" evidence="2">
    <location>
        <begin position="1"/>
        <end position="18"/>
    </location>
</feature>
<dbReference type="NCBIfam" id="TIGR04183">
    <property type="entry name" value="Por_Secre_tail"/>
    <property type="match status" value="1"/>
</dbReference>
<evidence type="ECO:0000313" key="5">
    <source>
        <dbReference type="Proteomes" id="UP001242368"/>
    </source>
</evidence>
<evidence type="ECO:0000256" key="2">
    <source>
        <dbReference type="SAM" id="SignalP"/>
    </source>
</evidence>
<feature type="chain" id="PRO_5045331327" evidence="2">
    <location>
        <begin position="19"/>
        <end position="590"/>
    </location>
</feature>
<evidence type="ECO:0000256" key="1">
    <source>
        <dbReference type="ARBA" id="ARBA00022729"/>
    </source>
</evidence>
<dbReference type="Proteomes" id="UP001242368">
    <property type="component" value="Unassembled WGS sequence"/>
</dbReference>
<feature type="domain" description="Secretion system C-terminal sorting" evidence="3">
    <location>
        <begin position="518"/>
        <end position="582"/>
    </location>
</feature>
<keyword evidence="5" id="KW-1185">Reference proteome</keyword>
<name>A0ABT8CZP7_9FLAO</name>
<dbReference type="Pfam" id="PF18962">
    <property type="entry name" value="Por_Secre_tail"/>
    <property type="match status" value="1"/>
</dbReference>
<reference evidence="5" key="1">
    <citation type="journal article" date="2019" name="Int. J. Syst. Evol. Microbiol.">
        <title>The Global Catalogue of Microorganisms (GCM) 10K type strain sequencing project: providing services to taxonomists for standard genome sequencing and annotation.</title>
        <authorList>
            <consortium name="The Broad Institute Genomics Platform"/>
            <consortium name="The Broad Institute Genome Sequencing Center for Infectious Disease"/>
            <person name="Wu L."/>
            <person name="Ma J."/>
        </authorList>
    </citation>
    <scope>NUCLEOTIDE SEQUENCE [LARGE SCALE GENOMIC DNA]</scope>
    <source>
        <strain evidence="5">CECT 7184</strain>
    </source>
</reference>
<dbReference type="InterPro" id="IPR026444">
    <property type="entry name" value="Secre_tail"/>
</dbReference>
<evidence type="ECO:0000313" key="4">
    <source>
        <dbReference type="EMBL" id="MDN3708670.1"/>
    </source>
</evidence>
<dbReference type="RefSeq" id="WP_290364524.1">
    <property type="nucleotide sequence ID" value="NZ_JAUFQU010000001.1"/>
</dbReference>
<organism evidence="4 5">
    <name type="scientific">Paenimyroides ceti</name>
    <dbReference type="NCBI Taxonomy" id="395087"/>
    <lineage>
        <taxon>Bacteria</taxon>
        <taxon>Pseudomonadati</taxon>
        <taxon>Bacteroidota</taxon>
        <taxon>Flavobacteriia</taxon>
        <taxon>Flavobacteriales</taxon>
        <taxon>Flavobacteriaceae</taxon>
        <taxon>Paenimyroides</taxon>
    </lineage>
</organism>
<keyword evidence="1 2" id="KW-0732">Signal</keyword>
<dbReference type="EMBL" id="JAUFQU010000001">
    <property type="protein sequence ID" value="MDN3708670.1"/>
    <property type="molecule type" value="Genomic_DNA"/>
</dbReference>